<dbReference type="EMBL" id="CP137641">
    <property type="protein sequence ID" value="WOX55132.1"/>
    <property type="molecule type" value="Genomic_DNA"/>
</dbReference>
<dbReference type="Proteomes" id="UP001626603">
    <property type="component" value="Chromosome"/>
</dbReference>
<dbReference type="InterPro" id="IPR054834">
    <property type="entry name" value="SAMP1_3"/>
</dbReference>
<dbReference type="InterPro" id="IPR016155">
    <property type="entry name" value="Mopterin_synth/thiamin_S_b"/>
</dbReference>
<keyword evidence="2" id="KW-1185">Reference proteome</keyword>
<dbReference type="CDD" id="cd17040">
    <property type="entry name" value="Ubl_MoaD_like"/>
    <property type="match status" value="1"/>
</dbReference>
<dbReference type="PANTHER" id="PTHR38031">
    <property type="entry name" value="SULFUR CARRIER PROTEIN SLR0821-RELATED"/>
    <property type="match status" value="1"/>
</dbReference>
<reference evidence="1 2" key="1">
    <citation type="submission" date="2023-10" db="EMBL/GenBank/DDBJ databases">
        <title>The complete genome sequence of Methanoculleus palmolei DSM 4273.</title>
        <authorList>
            <person name="Lai S.-J."/>
            <person name="You Y.-T."/>
            <person name="Chen S.-C."/>
        </authorList>
    </citation>
    <scope>NUCLEOTIDE SEQUENCE [LARGE SCALE GENOMIC DNA]</scope>
    <source>
        <strain evidence="1 2">DSM 4273</strain>
    </source>
</reference>
<proteinExistence type="predicted"/>
<dbReference type="InterPro" id="IPR003749">
    <property type="entry name" value="ThiS/MoaD-like"/>
</dbReference>
<dbReference type="InterPro" id="IPR052045">
    <property type="entry name" value="Sulfur_Carrier/Prot_Modifier"/>
</dbReference>
<evidence type="ECO:0000313" key="1">
    <source>
        <dbReference type="EMBL" id="WOX55132.1"/>
    </source>
</evidence>
<protein>
    <submittedName>
        <fullName evidence="1">Ubiquitin-like small modifier protein 1</fullName>
    </submittedName>
</protein>
<gene>
    <name evidence="1" type="ORF">R6Y95_06570</name>
</gene>
<dbReference type="SUPFAM" id="SSF54285">
    <property type="entry name" value="MoaD/ThiS"/>
    <property type="match status" value="1"/>
</dbReference>
<dbReference type="Gene3D" id="3.10.20.30">
    <property type="match status" value="1"/>
</dbReference>
<organism evidence="1 2">
    <name type="scientific">Methanoculleus palmolei</name>
    <dbReference type="NCBI Taxonomy" id="72612"/>
    <lineage>
        <taxon>Archaea</taxon>
        <taxon>Methanobacteriati</taxon>
        <taxon>Methanobacteriota</taxon>
        <taxon>Stenosarchaea group</taxon>
        <taxon>Methanomicrobia</taxon>
        <taxon>Methanomicrobiales</taxon>
        <taxon>Methanomicrobiaceae</taxon>
        <taxon>Methanoculleus</taxon>
    </lineage>
</organism>
<sequence length="92" mass="9764">MKVQVKAFARFREALGSDPVVELPEGSAMTALLAALRDRAGGEEGLMFDEAGALRTHVVLMQNGIRVKRDDLDTLVLADGDEVAIFPPVAGG</sequence>
<name>A0ABD8A6N0_9EURY</name>
<dbReference type="InterPro" id="IPR010038">
    <property type="entry name" value="MoaD_arc-typ"/>
</dbReference>
<dbReference type="Pfam" id="PF02597">
    <property type="entry name" value="ThiS"/>
    <property type="match status" value="1"/>
</dbReference>
<dbReference type="AlphaFoldDB" id="A0ABD8A6N0"/>
<evidence type="ECO:0000313" key="2">
    <source>
        <dbReference type="Proteomes" id="UP001626603"/>
    </source>
</evidence>
<dbReference type="NCBIfam" id="TIGR01687">
    <property type="entry name" value="moaD_arch"/>
    <property type="match status" value="1"/>
</dbReference>
<dbReference type="PANTHER" id="PTHR38031:SF1">
    <property type="entry name" value="SULFUR CARRIER PROTEIN CYSO"/>
    <property type="match status" value="1"/>
</dbReference>
<dbReference type="NCBIfam" id="NF041918">
    <property type="entry name" value="SAMP1"/>
    <property type="match status" value="1"/>
</dbReference>
<dbReference type="InterPro" id="IPR012675">
    <property type="entry name" value="Beta-grasp_dom_sf"/>
</dbReference>
<accession>A0ABD8A6N0</accession>